<comment type="caution">
    <text evidence="3">The sequence shown here is derived from an EMBL/GenBank/DDBJ whole genome shotgun (WGS) entry which is preliminary data.</text>
</comment>
<reference evidence="3 4" key="1">
    <citation type="journal article" date="2010" name="J. Bacteriol.">
        <title>Genome sequence of the oligotrophic marine Gammaproteobacterium HTCC2143, isolated from the Oregon Coast.</title>
        <authorList>
            <person name="Oh H.M."/>
            <person name="Kang I."/>
            <person name="Ferriera S."/>
            <person name="Giovannoni S.J."/>
            <person name="Cho J.C."/>
        </authorList>
    </citation>
    <scope>NUCLEOTIDE SEQUENCE [LARGE SCALE GENOMIC DNA]</scope>
    <source>
        <strain evidence="3 4">HTCC2143</strain>
    </source>
</reference>
<gene>
    <name evidence="3" type="ORF">GP2143_06120</name>
</gene>
<dbReference type="eggNOG" id="COG1028">
    <property type="taxonomic scope" value="Bacteria"/>
</dbReference>
<evidence type="ECO:0000256" key="1">
    <source>
        <dbReference type="ARBA" id="ARBA00006484"/>
    </source>
</evidence>
<sequence length="261" mass="27478">MAYAPFDLTGKVSVITGGNGGIGFGMAEALAQSGANVSIWGTNAVKNAAALEKLQSYGTKVEAKVVDVSDENAVNQAMAETFEEFGRIDQAIANAGIGMRVDSFMNMTGDQMRKVFDVNINGVLYTLREGARYMVERAKQGDPGGSLIGVASLAAIEGAAHNQHYAASKGAVVSAMKSCAVEFGRYGITANSVLPGWIATDMTAGSQSFEVFTRKVISRVPIERRWGKPEEFGGVAVYLASNAASFHSGDSFVIDGGYSVF</sequence>
<organism evidence="3 4">
    <name type="scientific">marine gamma proteobacterium HTCC2143</name>
    <dbReference type="NCBI Taxonomy" id="247633"/>
    <lineage>
        <taxon>Bacteria</taxon>
        <taxon>Pseudomonadati</taxon>
        <taxon>Pseudomonadota</taxon>
        <taxon>Gammaproteobacteria</taxon>
        <taxon>Cellvibrionales</taxon>
        <taxon>Spongiibacteraceae</taxon>
        <taxon>BD1-7 clade</taxon>
    </lineage>
</organism>
<evidence type="ECO:0000313" key="4">
    <source>
        <dbReference type="Proteomes" id="UP000004931"/>
    </source>
</evidence>
<keyword evidence="2" id="KW-0560">Oxidoreductase</keyword>
<evidence type="ECO:0000313" key="3">
    <source>
        <dbReference type="EMBL" id="EAW32004.1"/>
    </source>
</evidence>
<dbReference type="GO" id="GO:0016616">
    <property type="term" value="F:oxidoreductase activity, acting on the CH-OH group of donors, NAD or NADP as acceptor"/>
    <property type="evidence" value="ECO:0007669"/>
    <property type="project" value="TreeGrafter"/>
</dbReference>
<dbReference type="FunFam" id="3.40.50.720:FF:000084">
    <property type="entry name" value="Short-chain dehydrogenase reductase"/>
    <property type="match status" value="1"/>
</dbReference>
<comment type="similarity">
    <text evidence="1">Belongs to the short-chain dehydrogenases/reductases (SDR) family.</text>
</comment>
<dbReference type="STRING" id="247633.GP2143_06120"/>
<dbReference type="PANTHER" id="PTHR42760:SF115">
    <property type="entry name" value="3-OXOACYL-[ACYL-CARRIER-PROTEIN] REDUCTASE FABG"/>
    <property type="match status" value="1"/>
</dbReference>
<dbReference type="InterPro" id="IPR002347">
    <property type="entry name" value="SDR_fam"/>
</dbReference>
<dbReference type="OrthoDB" id="9806974at2"/>
<keyword evidence="4" id="KW-1185">Reference proteome</keyword>
<proteinExistence type="inferred from homology"/>
<protein>
    <submittedName>
        <fullName evidence="3">2-deoxy-D-gluconate 3-dehydrogenase</fullName>
    </submittedName>
</protein>
<dbReference type="PANTHER" id="PTHR42760">
    <property type="entry name" value="SHORT-CHAIN DEHYDROGENASES/REDUCTASES FAMILY MEMBER"/>
    <property type="match status" value="1"/>
</dbReference>
<dbReference type="Pfam" id="PF13561">
    <property type="entry name" value="adh_short_C2"/>
    <property type="match status" value="1"/>
</dbReference>
<dbReference type="EMBL" id="AAVT01000002">
    <property type="protein sequence ID" value="EAW32004.1"/>
    <property type="molecule type" value="Genomic_DNA"/>
</dbReference>
<dbReference type="PRINTS" id="PR00081">
    <property type="entry name" value="GDHRDH"/>
</dbReference>
<dbReference type="Proteomes" id="UP000004931">
    <property type="component" value="Unassembled WGS sequence"/>
</dbReference>
<accession>A0YBS4</accession>
<dbReference type="PRINTS" id="PR00080">
    <property type="entry name" value="SDRFAMILY"/>
</dbReference>
<dbReference type="Gene3D" id="3.40.50.720">
    <property type="entry name" value="NAD(P)-binding Rossmann-like Domain"/>
    <property type="match status" value="1"/>
</dbReference>
<dbReference type="SUPFAM" id="SSF51735">
    <property type="entry name" value="NAD(P)-binding Rossmann-fold domains"/>
    <property type="match status" value="1"/>
</dbReference>
<dbReference type="AlphaFoldDB" id="A0YBS4"/>
<evidence type="ECO:0000256" key="2">
    <source>
        <dbReference type="ARBA" id="ARBA00023002"/>
    </source>
</evidence>
<dbReference type="InterPro" id="IPR036291">
    <property type="entry name" value="NAD(P)-bd_dom_sf"/>
</dbReference>
<name>A0YBS4_9GAMM</name>